<name>A0AB36RD21_9HYPH</name>
<feature type="transmembrane region" description="Helical" evidence="6">
    <location>
        <begin position="38"/>
        <end position="58"/>
    </location>
</feature>
<dbReference type="Pfam" id="PF04138">
    <property type="entry name" value="GtrA_DPMS_TM"/>
    <property type="match status" value="1"/>
</dbReference>
<dbReference type="RefSeq" id="WP_095485060.1">
    <property type="nucleotide sequence ID" value="NZ_CP088151.1"/>
</dbReference>
<keyword evidence="9" id="KW-1185">Reference proteome</keyword>
<dbReference type="GO" id="GO:0000271">
    <property type="term" value="P:polysaccharide biosynthetic process"/>
    <property type="evidence" value="ECO:0007669"/>
    <property type="project" value="InterPro"/>
</dbReference>
<evidence type="ECO:0000259" key="7">
    <source>
        <dbReference type="Pfam" id="PF04138"/>
    </source>
</evidence>
<comment type="similarity">
    <text evidence="2">Belongs to the GtrA family.</text>
</comment>
<feature type="domain" description="GtrA/DPMS transmembrane" evidence="7">
    <location>
        <begin position="12"/>
        <end position="129"/>
    </location>
</feature>
<reference evidence="9" key="1">
    <citation type="submission" date="2017-08" db="EMBL/GenBank/DDBJ databases">
        <title>Mesorhizobium wenxinae sp. nov., a novel rhizobial species isolated from root nodules of chickpea (Cicer arietinum L.).</title>
        <authorList>
            <person name="Zhang J."/>
        </authorList>
    </citation>
    <scope>NUCLEOTIDE SEQUENCE [LARGE SCALE GENOMIC DNA]</scope>
    <source>
        <strain evidence="9">USDA 3392</strain>
    </source>
</reference>
<gene>
    <name evidence="8" type="ORF">CIT25_10455</name>
</gene>
<evidence type="ECO:0000256" key="5">
    <source>
        <dbReference type="ARBA" id="ARBA00023136"/>
    </source>
</evidence>
<dbReference type="PANTHER" id="PTHR38459">
    <property type="entry name" value="PROPHAGE BACTOPRENOL-LINKED GLUCOSE TRANSLOCASE HOMOLOG"/>
    <property type="match status" value="1"/>
</dbReference>
<sequence length="132" mass="13905">MSATGSYRRLSRFALIGIASTLIYAVCAFLLSRGQATAGLPAALTSFAAYAIAALFSYTGHKYFTFISGGSHAMELPRFLLLTASGLAIAVALPGFLTQMLGVPASVPILLTCIAVPVINYVVLGRWVFRGL</sequence>
<dbReference type="AlphaFoldDB" id="A0AB36RD21"/>
<accession>A0AB36RD21</accession>
<organism evidence="8 9">
    <name type="scientific">Mesorhizobium mediterraneum</name>
    <dbReference type="NCBI Taxonomy" id="43617"/>
    <lineage>
        <taxon>Bacteria</taxon>
        <taxon>Pseudomonadati</taxon>
        <taxon>Pseudomonadota</taxon>
        <taxon>Alphaproteobacteria</taxon>
        <taxon>Hyphomicrobiales</taxon>
        <taxon>Phyllobacteriaceae</taxon>
        <taxon>Mesorhizobium</taxon>
    </lineage>
</organism>
<dbReference type="Proteomes" id="UP000216215">
    <property type="component" value="Unassembled WGS sequence"/>
</dbReference>
<evidence type="ECO:0000256" key="6">
    <source>
        <dbReference type="SAM" id="Phobius"/>
    </source>
</evidence>
<keyword evidence="3 6" id="KW-0812">Transmembrane</keyword>
<keyword evidence="5 6" id="KW-0472">Membrane</keyword>
<dbReference type="InterPro" id="IPR007267">
    <property type="entry name" value="GtrA_DPMS_TM"/>
</dbReference>
<proteinExistence type="inferred from homology"/>
<keyword evidence="4 6" id="KW-1133">Transmembrane helix</keyword>
<dbReference type="EMBL" id="NPKI01000015">
    <property type="protein sequence ID" value="PAQ02453.1"/>
    <property type="molecule type" value="Genomic_DNA"/>
</dbReference>
<evidence type="ECO:0000256" key="4">
    <source>
        <dbReference type="ARBA" id="ARBA00022989"/>
    </source>
</evidence>
<feature type="transmembrane region" description="Helical" evidence="6">
    <location>
        <begin position="12"/>
        <end position="32"/>
    </location>
</feature>
<evidence type="ECO:0000256" key="2">
    <source>
        <dbReference type="ARBA" id="ARBA00009399"/>
    </source>
</evidence>
<evidence type="ECO:0000313" key="9">
    <source>
        <dbReference type="Proteomes" id="UP000216215"/>
    </source>
</evidence>
<evidence type="ECO:0000313" key="8">
    <source>
        <dbReference type="EMBL" id="PAQ02453.1"/>
    </source>
</evidence>
<comment type="subcellular location">
    <subcellularLocation>
        <location evidence="1">Membrane</location>
        <topology evidence="1">Multi-pass membrane protein</topology>
    </subcellularLocation>
</comment>
<evidence type="ECO:0000256" key="1">
    <source>
        <dbReference type="ARBA" id="ARBA00004141"/>
    </source>
</evidence>
<comment type="caution">
    <text evidence="8">The sequence shown here is derived from an EMBL/GenBank/DDBJ whole genome shotgun (WGS) entry which is preliminary data.</text>
</comment>
<dbReference type="GO" id="GO:0005886">
    <property type="term" value="C:plasma membrane"/>
    <property type="evidence" value="ECO:0007669"/>
    <property type="project" value="TreeGrafter"/>
</dbReference>
<feature type="transmembrane region" description="Helical" evidence="6">
    <location>
        <begin position="79"/>
        <end position="97"/>
    </location>
</feature>
<evidence type="ECO:0000256" key="3">
    <source>
        <dbReference type="ARBA" id="ARBA00022692"/>
    </source>
</evidence>
<dbReference type="InterPro" id="IPR051401">
    <property type="entry name" value="GtrA_CellWall_Glycosyl"/>
</dbReference>
<dbReference type="PANTHER" id="PTHR38459:SF1">
    <property type="entry name" value="PROPHAGE BACTOPRENOL-LINKED GLUCOSE TRANSLOCASE HOMOLOG"/>
    <property type="match status" value="1"/>
</dbReference>
<protein>
    <submittedName>
        <fullName evidence="8">Polysaccharide synthesis protein GtrA</fullName>
    </submittedName>
</protein>
<feature type="transmembrane region" description="Helical" evidence="6">
    <location>
        <begin position="109"/>
        <end position="129"/>
    </location>
</feature>